<keyword evidence="4 10" id="KW-0436">Ligase</keyword>
<dbReference type="InterPro" id="IPR023717">
    <property type="entry name" value="Pro-tRNA-Synthase_IIa_type1"/>
</dbReference>
<keyword evidence="7 10" id="KW-0648">Protein biosynthesis</keyword>
<dbReference type="Pfam" id="PF04073">
    <property type="entry name" value="tRNA_edit"/>
    <property type="match status" value="1"/>
</dbReference>
<dbReference type="InterPro" id="IPR004154">
    <property type="entry name" value="Anticodon-bd"/>
</dbReference>
<evidence type="ECO:0000313" key="12">
    <source>
        <dbReference type="EMBL" id="TES84612.1"/>
    </source>
</evidence>
<dbReference type="AlphaFoldDB" id="A0A523QGK5"/>
<comment type="caution">
    <text evidence="12">The sequence shown here is derived from an EMBL/GenBank/DDBJ whole genome shotgun (WGS) entry which is preliminary data.</text>
</comment>
<comment type="subunit">
    <text evidence="2 10">Homodimer.</text>
</comment>
<dbReference type="NCBIfam" id="NF006625">
    <property type="entry name" value="PRK09194.1"/>
    <property type="match status" value="1"/>
</dbReference>
<dbReference type="InterPro" id="IPR002316">
    <property type="entry name" value="Pro-tRNA-ligase_IIa"/>
</dbReference>
<dbReference type="InterPro" id="IPR033730">
    <property type="entry name" value="ProRS_core_prok"/>
</dbReference>
<comment type="catalytic activity">
    <reaction evidence="9 10">
        <text>tRNA(Pro) + L-proline + ATP = L-prolyl-tRNA(Pro) + AMP + diphosphate</text>
        <dbReference type="Rhea" id="RHEA:14305"/>
        <dbReference type="Rhea" id="RHEA-COMP:9700"/>
        <dbReference type="Rhea" id="RHEA-COMP:9702"/>
        <dbReference type="ChEBI" id="CHEBI:30616"/>
        <dbReference type="ChEBI" id="CHEBI:33019"/>
        <dbReference type="ChEBI" id="CHEBI:60039"/>
        <dbReference type="ChEBI" id="CHEBI:78442"/>
        <dbReference type="ChEBI" id="CHEBI:78532"/>
        <dbReference type="ChEBI" id="CHEBI:456215"/>
        <dbReference type="EC" id="6.1.1.15"/>
    </reaction>
</comment>
<dbReference type="GO" id="GO:0004827">
    <property type="term" value="F:proline-tRNA ligase activity"/>
    <property type="evidence" value="ECO:0007669"/>
    <property type="project" value="UniProtKB-UniRule"/>
</dbReference>
<comment type="function">
    <text evidence="10">Catalyzes the attachment of proline to tRNA(Pro) in a two-step reaction: proline is first activated by ATP to form Pro-AMP and then transferred to the acceptor end of tRNA(Pro). As ProRS can inadvertently accommodate and process non-cognate amino acids such as alanine and cysteine, to avoid such errors it has two additional distinct editing activities against alanine. One activity is designated as 'pretransfer' editing and involves the tRNA(Pro)-independent hydrolysis of activated Ala-AMP. The other activity is designated 'posttransfer' editing and involves deacylation of mischarged Ala-tRNA(Pro). The misacylated Cys-tRNA(Pro) is not edited by ProRS.</text>
</comment>
<name>A0A523QGK5_UNCAE</name>
<comment type="subcellular location">
    <subcellularLocation>
        <location evidence="1 10">Cytoplasm</location>
    </subcellularLocation>
</comment>
<comment type="similarity">
    <text evidence="10">Belongs to the class-II aminoacyl-tRNA synthetase family. ProS type 1 subfamily.</text>
</comment>
<dbReference type="EMBL" id="SOKU01000308">
    <property type="protein sequence ID" value="TES84612.1"/>
    <property type="molecule type" value="Genomic_DNA"/>
</dbReference>
<evidence type="ECO:0000259" key="11">
    <source>
        <dbReference type="PROSITE" id="PS50862"/>
    </source>
</evidence>
<dbReference type="CDD" id="cd00861">
    <property type="entry name" value="ProRS_anticodon_short"/>
    <property type="match status" value="1"/>
</dbReference>
<dbReference type="PROSITE" id="PS50862">
    <property type="entry name" value="AA_TRNA_LIGASE_II"/>
    <property type="match status" value="1"/>
</dbReference>
<evidence type="ECO:0000256" key="8">
    <source>
        <dbReference type="ARBA" id="ARBA00023146"/>
    </source>
</evidence>
<evidence type="ECO:0000256" key="10">
    <source>
        <dbReference type="HAMAP-Rule" id="MF_01569"/>
    </source>
</evidence>
<dbReference type="Gene3D" id="3.40.50.800">
    <property type="entry name" value="Anticodon-binding domain"/>
    <property type="match status" value="1"/>
</dbReference>
<protein>
    <recommendedName>
        <fullName evidence="10">Proline--tRNA ligase</fullName>
        <ecNumber evidence="10">6.1.1.15</ecNumber>
    </recommendedName>
    <alternativeName>
        <fullName evidence="10">Prolyl-tRNA synthetase</fullName>
        <shortName evidence="10">ProRS</shortName>
    </alternativeName>
</protein>
<evidence type="ECO:0000256" key="3">
    <source>
        <dbReference type="ARBA" id="ARBA00022490"/>
    </source>
</evidence>
<dbReference type="SUPFAM" id="SSF55681">
    <property type="entry name" value="Class II aaRS and biotin synthetases"/>
    <property type="match status" value="1"/>
</dbReference>
<dbReference type="InterPro" id="IPR036621">
    <property type="entry name" value="Anticodon-bd_dom_sf"/>
</dbReference>
<dbReference type="InterPro" id="IPR006195">
    <property type="entry name" value="aa-tRNA-synth_II"/>
</dbReference>
<dbReference type="Pfam" id="PF03129">
    <property type="entry name" value="HGTP_anticodon"/>
    <property type="match status" value="1"/>
</dbReference>
<dbReference type="InterPro" id="IPR002314">
    <property type="entry name" value="aa-tRNA-synt_IIb"/>
</dbReference>
<dbReference type="GO" id="GO:0002161">
    <property type="term" value="F:aminoacyl-tRNA deacylase activity"/>
    <property type="evidence" value="ECO:0007669"/>
    <property type="project" value="InterPro"/>
</dbReference>
<keyword evidence="6 10" id="KW-0067">ATP-binding</keyword>
<dbReference type="SUPFAM" id="SSF55826">
    <property type="entry name" value="YbaK/ProRS associated domain"/>
    <property type="match status" value="1"/>
</dbReference>
<dbReference type="FunFam" id="3.30.930.10:FF:000066">
    <property type="entry name" value="Proline--tRNA ligase"/>
    <property type="match status" value="1"/>
</dbReference>
<sequence length="565" mass="63061">MRLSQYFMSTSKQTPREGQSVSHKLMLRAGLVRQLAAGIYSYLPLGYRVLAKISTIIEEEMDGIGAQQVLLPSVQPASLWKRSGRWESYGEELLRFRDRKKGEFVIGPTHEEVVTQLVGAEINSYKRLPVTLYQIQTKFRDELRSRGGVIRTREFLMKDAYSFCRSEEEENGNYQQMRGAYGKIFSRCGLDCKVVEADTGPIGGKRSEEFIAISPSGEDKLIECSTCGYAANLERAVFKIEKEGNNSVKEMRQVPTPGTRSVEEVSRFLGSHPGDVLKSLFYQTEKGLIMALIRGNRPINESKLKSVLKVGTLQLASHDLVKEKVGVEVGFAGPVGLDGYQVIADGAVMRGRNFVAGANKKDTHLVNVNPDRDFQATKVGDIGYPIMGDGCANCGHVLSFRRGIEVGHLFYLGESYSRSLDVTFLDEMGKERYFVTGCYGIGVSRLPAAVIEQNHDEAGIIWPKEIAPFHAVIIPTTERTFAPSRELYYHLKEAGAQVLWDDRNMSAGVKFNDADLIGIPFKIIIGDTFLEEGKIEIKLRREGTIEKMTKNKVSQGLKELLEDAR</sequence>
<comment type="domain">
    <text evidence="10">Consists of three domains: the N-terminal catalytic domain, the editing domain and the C-terminal anticodon-binding domain.</text>
</comment>
<dbReference type="CDD" id="cd00779">
    <property type="entry name" value="ProRS_core_prok"/>
    <property type="match status" value="1"/>
</dbReference>
<dbReference type="InterPro" id="IPR050062">
    <property type="entry name" value="Pro-tRNA_synthetase"/>
</dbReference>
<organism evidence="12 13">
    <name type="scientific">Aerophobetes bacterium</name>
    <dbReference type="NCBI Taxonomy" id="2030807"/>
    <lineage>
        <taxon>Bacteria</taxon>
        <taxon>Candidatus Aerophobota</taxon>
    </lineage>
</organism>
<dbReference type="Pfam" id="PF00587">
    <property type="entry name" value="tRNA-synt_2b"/>
    <property type="match status" value="1"/>
</dbReference>
<dbReference type="InterPro" id="IPR045864">
    <property type="entry name" value="aa-tRNA-synth_II/BPL/LPL"/>
</dbReference>
<accession>A0A523QGK5</accession>
<dbReference type="Gene3D" id="3.30.930.10">
    <property type="entry name" value="Bira Bifunctional Protein, Domain 2"/>
    <property type="match status" value="2"/>
</dbReference>
<evidence type="ECO:0000313" key="13">
    <source>
        <dbReference type="Proteomes" id="UP000320781"/>
    </source>
</evidence>
<dbReference type="InterPro" id="IPR007214">
    <property type="entry name" value="YbaK/aa-tRNA-synth-assoc-dom"/>
</dbReference>
<evidence type="ECO:0000256" key="1">
    <source>
        <dbReference type="ARBA" id="ARBA00004496"/>
    </source>
</evidence>
<evidence type="ECO:0000256" key="2">
    <source>
        <dbReference type="ARBA" id="ARBA00011738"/>
    </source>
</evidence>
<dbReference type="EC" id="6.1.1.15" evidence="10"/>
<evidence type="ECO:0000256" key="4">
    <source>
        <dbReference type="ARBA" id="ARBA00022598"/>
    </source>
</evidence>
<proteinExistence type="inferred from homology"/>
<dbReference type="InterPro" id="IPR044140">
    <property type="entry name" value="ProRS_anticodon_short"/>
</dbReference>
<dbReference type="HAMAP" id="MF_01569">
    <property type="entry name" value="Pro_tRNA_synth_type1"/>
    <property type="match status" value="1"/>
</dbReference>
<dbReference type="CDD" id="cd04334">
    <property type="entry name" value="ProRS-INS"/>
    <property type="match status" value="1"/>
</dbReference>
<evidence type="ECO:0000256" key="6">
    <source>
        <dbReference type="ARBA" id="ARBA00022840"/>
    </source>
</evidence>
<evidence type="ECO:0000256" key="9">
    <source>
        <dbReference type="ARBA" id="ARBA00047671"/>
    </source>
</evidence>
<dbReference type="Proteomes" id="UP000320781">
    <property type="component" value="Unassembled WGS sequence"/>
</dbReference>
<dbReference type="GO" id="GO:0005524">
    <property type="term" value="F:ATP binding"/>
    <property type="evidence" value="ECO:0007669"/>
    <property type="project" value="UniProtKB-UniRule"/>
</dbReference>
<keyword evidence="3 10" id="KW-0963">Cytoplasm</keyword>
<evidence type="ECO:0000256" key="7">
    <source>
        <dbReference type="ARBA" id="ARBA00022917"/>
    </source>
</evidence>
<dbReference type="PANTHER" id="PTHR42753:SF2">
    <property type="entry name" value="PROLINE--TRNA LIGASE"/>
    <property type="match status" value="1"/>
</dbReference>
<feature type="domain" description="Aminoacyl-transfer RNA synthetases class-II family profile" evidence="11">
    <location>
        <begin position="38"/>
        <end position="463"/>
    </location>
</feature>
<keyword evidence="8 10" id="KW-0030">Aminoacyl-tRNA synthetase</keyword>
<keyword evidence="5 10" id="KW-0547">Nucleotide-binding</keyword>
<dbReference type="InterPro" id="IPR036754">
    <property type="entry name" value="YbaK/aa-tRNA-synt-asso_dom_sf"/>
</dbReference>
<reference evidence="12 13" key="1">
    <citation type="submission" date="2019-03" db="EMBL/GenBank/DDBJ databases">
        <title>Metabolic potential of uncultured bacteria and archaea associated with petroleum seepage in deep-sea sediments.</title>
        <authorList>
            <person name="Dong X."/>
            <person name="Hubert C."/>
        </authorList>
    </citation>
    <scope>NUCLEOTIDE SEQUENCE [LARGE SCALE GENOMIC DNA]</scope>
    <source>
        <strain evidence="12">E44_bin92</strain>
    </source>
</reference>
<dbReference type="PANTHER" id="PTHR42753">
    <property type="entry name" value="MITOCHONDRIAL RIBOSOME PROTEIN L39/PROLYL-TRNA LIGASE FAMILY MEMBER"/>
    <property type="match status" value="1"/>
</dbReference>
<dbReference type="PRINTS" id="PR01046">
    <property type="entry name" value="TRNASYNTHPRO"/>
</dbReference>
<dbReference type="InterPro" id="IPR004500">
    <property type="entry name" value="Pro-tRNA-synth_IIa_bac-type"/>
</dbReference>
<evidence type="ECO:0000256" key="5">
    <source>
        <dbReference type="ARBA" id="ARBA00022741"/>
    </source>
</evidence>
<gene>
    <name evidence="10" type="primary">proS</name>
    <name evidence="12" type="ORF">E3J95_06335</name>
</gene>
<dbReference type="SUPFAM" id="SSF52954">
    <property type="entry name" value="Class II aaRS ABD-related"/>
    <property type="match status" value="1"/>
</dbReference>
<dbReference type="GO" id="GO:0006433">
    <property type="term" value="P:prolyl-tRNA aminoacylation"/>
    <property type="evidence" value="ECO:0007669"/>
    <property type="project" value="UniProtKB-UniRule"/>
</dbReference>
<dbReference type="NCBIfam" id="TIGR00409">
    <property type="entry name" value="proS_fam_II"/>
    <property type="match status" value="1"/>
</dbReference>
<dbReference type="GO" id="GO:0005829">
    <property type="term" value="C:cytosol"/>
    <property type="evidence" value="ECO:0007669"/>
    <property type="project" value="TreeGrafter"/>
</dbReference>